<protein>
    <submittedName>
        <fullName evidence="1">Uncharacterized protein</fullName>
    </submittedName>
</protein>
<evidence type="ECO:0000313" key="1">
    <source>
        <dbReference type="EMBL" id="KAI6081388.1"/>
    </source>
</evidence>
<evidence type="ECO:0000313" key="2">
    <source>
        <dbReference type="Proteomes" id="UP001497680"/>
    </source>
</evidence>
<sequence>MTEPPKGEPDDDRGPTLFTIYMVECSLALAFLVLRLWSRYSIHRLGWDDLFMVVTWVTHAVATIFVGIVSANGGYRHSYYLEKEQLKFVTKINVIGEFPGNVCQLTGKTAICFLFLRVFGPISKWRKSLIWLLMILNIVDCVISIIITYAQCSNPAALWDPELMPTTRCWDAKLQNTAMIIFQALNCCFDFILASIPVTFIWGLRFSLLKKIGLVLSLSGGYFSGICAAFKVKSITVLIQRADFPRATFSLYVWASTEICVIILCGCIPTLMPLWDRFEKNFRSFITKSQPSSSRAPQERRQRPTCRVRRVSSLDLTRSVGRSDTVVSSLGAKAFDDDSNGTQSTCSQNTRSIISRQDEATSIQVTRSFQVDYSVSQEG</sequence>
<keyword evidence="2" id="KW-1185">Reference proteome</keyword>
<accession>A0ACC0CLP2</accession>
<name>A0ACC0CLP2_9PEZI</name>
<comment type="caution">
    <text evidence="1">The sequence shown here is derived from an EMBL/GenBank/DDBJ whole genome shotgun (WGS) entry which is preliminary data.</text>
</comment>
<reference evidence="1 2" key="1">
    <citation type="journal article" date="2022" name="New Phytol.">
        <title>Ecological generalism drives hyperdiversity of secondary metabolite gene clusters in xylarialean endophytes.</title>
        <authorList>
            <person name="Franco M.E.E."/>
            <person name="Wisecaver J.H."/>
            <person name="Arnold A.E."/>
            <person name="Ju Y.M."/>
            <person name="Slot J.C."/>
            <person name="Ahrendt S."/>
            <person name="Moore L.P."/>
            <person name="Eastman K.E."/>
            <person name="Scott K."/>
            <person name="Konkel Z."/>
            <person name="Mondo S.J."/>
            <person name="Kuo A."/>
            <person name="Hayes R.D."/>
            <person name="Haridas S."/>
            <person name="Andreopoulos B."/>
            <person name="Riley R."/>
            <person name="LaButti K."/>
            <person name="Pangilinan J."/>
            <person name="Lipzen A."/>
            <person name="Amirebrahimi M."/>
            <person name="Yan J."/>
            <person name="Adam C."/>
            <person name="Keymanesh K."/>
            <person name="Ng V."/>
            <person name="Louie K."/>
            <person name="Northen T."/>
            <person name="Drula E."/>
            <person name="Henrissat B."/>
            <person name="Hsieh H.M."/>
            <person name="Youens-Clark K."/>
            <person name="Lutzoni F."/>
            <person name="Miadlikowska J."/>
            <person name="Eastwood D.C."/>
            <person name="Hamelin R.C."/>
            <person name="Grigoriev I.V."/>
            <person name="U'Ren J.M."/>
        </authorList>
    </citation>
    <scope>NUCLEOTIDE SEQUENCE [LARGE SCALE GENOMIC DNA]</scope>
    <source>
        <strain evidence="1 2">ER1909</strain>
    </source>
</reference>
<gene>
    <name evidence="1" type="ORF">F4821DRAFT_273187</name>
</gene>
<dbReference type="Proteomes" id="UP001497680">
    <property type="component" value="Unassembled WGS sequence"/>
</dbReference>
<dbReference type="EMBL" id="MU394397">
    <property type="protein sequence ID" value="KAI6081388.1"/>
    <property type="molecule type" value="Genomic_DNA"/>
</dbReference>
<organism evidence="1 2">
    <name type="scientific">Hypoxylon rubiginosum</name>
    <dbReference type="NCBI Taxonomy" id="110542"/>
    <lineage>
        <taxon>Eukaryota</taxon>
        <taxon>Fungi</taxon>
        <taxon>Dikarya</taxon>
        <taxon>Ascomycota</taxon>
        <taxon>Pezizomycotina</taxon>
        <taxon>Sordariomycetes</taxon>
        <taxon>Xylariomycetidae</taxon>
        <taxon>Xylariales</taxon>
        <taxon>Hypoxylaceae</taxon>
        <taxon>Hypoxylon</taxon>
    </lineage>
</organism>
<proteinExistence type="predicted"/>